<sequence>MAYAAQVREILAQELPMRRADVIHWYLRRCESAFFKFCTEALSCLKNDAIHGAVPQAIEACYAWVGTRYELLCDTQRGLGLEEASDEFFLRCQTQFTSAMSQDKLEILPKYFAHGMSQIQNALQCDAECIQVAAQLRVLGFSMLVQGIVTTTATHILEAAVKRETRGQREHMLNHAALPAMRAFLQEQLIPSLLVLLDARPKGFHLLDRTINQEVWDLSASHIQDEPSQNSITQESLYMRLEYRLSLAIGHARLAQLFDIVGVYPQSRGALSDLMIWLEISNERVYIAEAFSNTVRARLLHPGVDTHAILVYYVNIVYCLRLVDTSGVILSKVLPPVQRYLRTRSDIIPAVVNTLLGDDDAFELLRMELASASSITAYNAHLRDEEEAQARPEYWTDPTWSPRPVEAGPEYSQMRSRDVIDLLVSIFDDHNGFIQALEQHTAQQLVRTKKYDTSRAQRNNEIFKRRFGAHSLHNCDVMLADIASSQDSDRHFHTASDPSLVSEVCQNMHPMVVSRQFWPEIDTSSFTLPKSFAEALDAYAQHYAEVQRKRKIKWLPFLGTVDVDIEMDDGRWIHASVPPLEAAVAELVAGLAVPAETEEPSTVNFSDVHNAENVSDYESVPNSRGESMTRIVTADNVAAALAVDRQKAVEALRFWASHKILQELAPPAIGSFAITEHIS</sequence>
<reference evidence="3 4" key="1">
    <citation type="submission" date="2023-03" db="EMBL/GenBank/DDBJ databases">
        <title>Mating type loci evolution in Malassezia.</title>
        <authorList>
            <person name="Coelho M.A."/>
        </authorList>
    </citation>
    <scope>NUCLEOTIDE SEQUENCE [LARGE SCALE GENOMIC DNA]</scope>
    <source>
        <strain evidence="3 4">CBS 9725</strain>
    </source>
</reference>
<evidence type="ECO:0000256" key="1">
    <source>
        <dbReference type="PROSITE-ProRule" id="PRU00330"/>
    </source>
</evidence>
<dbReference type="EMBL" id="CP119944">
    <property type="protein sequence ID" value="WFC99061.1"/>
    <property type="molecule type" value="Genomic_DNA"/>
</dbReference>
<dbReference type="InterPro" id="IPR036317">
    <property type="entry name" value="Cullin_homology_sf"/>
</dbReference>
<evidence type="ECO:0000313" key="3">
    <source>
        <dbReference type="EMBL" id="WFC99061.1"/>
    </source>
</evidence>
<dbReference type="AlphaFoldDB" id="A0AAJ5YSP2"/>
<accession>A0AAJ5YSP2</accession>
<dbReference type="Gene3D" id="3.30.230.130">
    <property type="entry name" value="Cullin, Chain C, Domain 2"/>
    <property type="match status" value="1"/>
</dbReference>
<dbReference type="GO" id="GO:0007091">
    <property type="term" value="P:metaphase/anaphase transition of mitotic cell cycle"/>
    <property type="evidence" value="ECO:0007669"/>
    <property type="project" value="TreeGrafter"/>
</dbReference>
<keyword evidence="4" id="KW-1185">Reference proteome</keyword>
<proteinExistence type="inferred from homology"/>
<dbReference type="InterPro" id="IPR057975">
    <property type="entry name" value="TPR_ANAPC2"/>
</dbReference>
<evidence type="ECO:0000313" key="4">
    <source>
        <dbReference type="Proteomes" id="UP001219567"/>
    </source>
</evidence>
<dbReference type="SMART" id="SM00182">
    <property type="entry name" value="CULLIN"/>
    <property type="match status" value="1"/>
</dbReference>
<comment type="similarity">
    <text evidence="1">Belongs to the cullin family.</text>
</comment>
<name>A0AAJ5YSP2_9BASI</name>
<dbReference type="PANTHER" id="PTHR45957:SF1">
    <property type="entry name" value="ANAPHASE-PROMOTING COMPLEX SUBUNIT 2"/>
    <property type="match status" value="1"/>
</dbReference>
<dbReference type="InterPro" id="IPR044554">
    <property type="entry name" value="ANAPC2"/>
</dbReference>
<feature type="domain" description="Cullin family profile" evidence="2">
    <location>
        <begin position="422"/>
        <end position="618"/>
    </location>
</feature>
<dbReference type="SUPFAM" id="SSF75632">
    <property type="entry name" value="Cullin homology domain"/>
    <property type="match status" value="1"/>
</dbReference>
<dbReference type="GO" id="GO:0031625">
    <property type="term" value="F:ubiquitin protein ligase binding"/>
    <property type="evidence" value="ECO:0007669"/>
    <property type="project" value="InterPro"/>
</dbReference>
<dbReference type="GO" id="GO:0005680">
    <property type="term" value="C:anaphase-promoting complex"/>
    <property type="evidence" value="ECO:0007669"/>
    <property type="project" value="TreeGrafter"/>
</dbReference>
<protein>
    <recommendedName>
        <fullName evidence="2">Cullin family profile domain-containing protein</fullName>
    </recommendedName>
</protein>
<dbReference type="GO" id="GO:0006511">
    <property type="term" value="P:ubiquitin-dependent protein catabolic process"/>
    <property type="evidence" value="ECO:0007669"/>
    <property type="project" value="InterPro"/>
</dbReference>
<dbReference type="InterPro" id="IPR016158">
    <property type="entry name" value="Cullin_homology"/>
</dbReference>
<dbReference type="Pfam" id="PF25773">
    <property type="entry name" value="TPR_ANAPC2"/>
    <property type="match status" value="1"/>
</dbReference>
<dbReference type="PANTHER" id="PTHR45957">
    <property type="entry name" value="ANAPHASE-PROMOTING COMPLEX SUBUNIT 2"/>
    <property type="match status" value="1"/>
</dbReference>
<dbReference type="GO" id="GO:0070979">
    <property type="term" value="P:protein K11-linked ubiquitination"/>
    <property type="evidence" value="ECO:0007669"/>
    <property type="project" value="TreeGrafter"/>
</dbReference>
<dbReference type="PROSITE" id="PS50069">
    <property type="entry name" value="CULLIN_2"/>
    <property type="match status" value="1"/>
</dbReference>
<organism evidence="3 4">
    <name type="scientific">Malassezia yamatoensis</name>
    <dbReference type="NCBI Taxonomy" id="253288"/>
    <lineage>
        <taxon>Eukaryota</taxon>
        <taxon>Fungi</taxon>
        <taxon>Dikarya</taxon>
        <taxon>Basidiomycota</taxon>
        <taxon>Ustilaginomycotina</taxon>
        <taxon>Malasseziomycetes</taxon>
        <taxon>Malasseziales</taxon>
        <taxon>Malasseziaceae</taxon>
        <taxon>Malassezia</taxon>
    </lineage>
</organism>
<dbReference type="Proteomes" id="UP001219567">
    <property type="component" value="Chromosome 2"/>
</dbReference>
<gene>
    <name evidence="3" type="ORF">MYAM1_001797</name>
</gene>
<evidence type="ECO:0000259" key="2">
    <source>
        <dbReference type="PROSITE" id="PS50069"/>
    </source>
</evidence>